<evidence type="ECO:0000313" key="3">
    <source>
        <dbReference type="Proteomes" id="UP000197138"/>
    </source>
</evidence>
<dbReference type="AlphaFoldDB" id="A0A218VSZ4"/>
<evidence type="ECO:0000313" key="2">
    <source>
        <dbReference type="EMBL" id="OWM63409.1"/>
    </source>
</evidence>
<comment type="caution">
    <text evidence="2">The sequence shown here is derived from an EMBL/GenBank/DDBJ whole genome shotgun (WGS) entry which is preliminary data.</text>
</comment>
<dbReference type="EMBL" id="MTKT01006103">
    <property type="protein sequence ID" value="OWM63409.1"/>
    <property type="molecule type" value="Genomic_DNA"/>
</dbReference>
<proteinExistence type="predicted"/>
<gene>
    <name evidence="2" type="ORF">CDL15_Pgr022154</name>
</gene>
<name>A0A218VSZ4_PUNGR</name>
<feature type="compositionally biased region" description="Polar residues" evidence="1">
    <location>
        <begin position="111"/>
        <end position="122"/>
    </location>
</feature>
<reference evidence="3" key="1">
    <citation type="journal article" date="2017" name="Plant J.">
        <title>The pomegranate (Punica granatum L.) genome and the genomics of punicalagin biosynthesis.</title>
        <authorList>
            <person name="Qin G."/>
            <person name="Xu C."/>
            <person name="Ming R."/>
            <person name="Tang H."/>
            <person name="Guyot R."/>
            <person name="Kramer E.M."/>
            <person name="Hu Y."/>
            <person name="Yi X."/>
            <person name="Qi Y."/>
            <person name="Xu X."/>
            <person name="Gao Z."/>
            <person name="Pan H."/>
            <person name="Jian J."/>
            <person name="Tian Y."/>
            <person name="Yue Z."/>
            <person name="Xu Y."/>
        </authorList>
    </citation>
    <scope>NUCLEOTIDE SEQUENCE [LARGE SCALE GENOMIC DNA]</scope>
    <source>
        <strain evidence="3">cv. Dabenzi</strain>
    </source>
</reference>
<feature type="region of interest" description="Disordered" evidence="1">
    <location>
        <begin position="1"/>
        <end position="27"/>
    </location>
</feature>
<feature type="region of interest" description="Disordered" evidence="1">
    <location>
        <begin position="53"/>
        <end position="82"/>
    </location>
</feature>
<sequence length="122" mass="13881">MKKEVEETPLSEVHSPSVPNLEEKETKEAFMVPSKENALSFFLKKSYQADQMIVSSEQEDQQSSFDSAKEEEEAQMSEALSWEIDDTEDSFSPLRMMGRRTGADQEDVQFEDSNYQQAAAAQ</sequence>
<feature type="region of interest" description="Disordered" evidence="1">
    <location>
        <begin position="98"/>
        <end position="122"/>
    </location>
</feature>
<evidence type="ECO:0000256" key="1">
    <source>
        <dbReference type="SAM" id="MobiDB-lite"/>
    </source>
</evidence>
<dbReference type="Proteomes" id="UP000197138">
    <property type="component" value="Unassembled WGS sequence"/>
</dbReference>
<protein>
    <submittedName>
        <fullName evidence="2">Uncharacterized protein</fullName>
    </submittedName>
</protein>
<accession>A0A218VSZ4</accession>
<organism evidence="2 3">
    <name type="scientific">Punica granatum</name>
    <name type="common">Pomegranate</name>
    <dbReference type="NCBI Taxonomy" id="22663"/>
    <lineage>
        <taxon>Eukaryota</taxon>
        <taxon>Viridiplantae</taxon>
        <taxon>Streptophyta</taxon>
        <taxon>Embryophyta</taxon>
        <taxon>Tracheophyta</taxon>
        <taxon>Spermatophyta</taxon>
        <taxon>Magnoliopsida</taxon>
        <taxon>eudicotyledons</taxon>
        <taxon>Gunneridae</taxon>
        <taxon>Pentapetalae</taxon>
        <taxon>rosids</taxon>
        <taxon>malvids</taxon>
        <taxon>Myrtales</taxon>
        <taxon>Lythraceae</taxon>
        <taxon>Punica</taxon>
    </lineage>
</organism>